<dbReference type="Proteomes" id="UP000189935">
    <property type="component" value="Chromosome I"/>
</dbReference>
<evidence type="ECO:0000313" key="1">
    <source>
        <dbReference type="EMBL" id="SHJ71124.1"/>
    </source>
</evidence>
<dbReference type="RefSeq" id="WP_154071162.1">
    <property type="nucleotide sequence ID" value="NZ_LT670844.1"/>
</dbReference>
<proteinExistence type="predicted"/>
<organism evidence="1 2">
    <name type="scientific">Bradyrhizobium lablabi</name>
    <dbReference type="NCBI Taxonomy" id="722472"/>
    <lineage>
        <taxon>Bacteria</taxon>
        <taxon>Pseudomonadati</taxon>
        <taxon>Pseudomonadota</taxon>
        <taxon>Alphaproteobacteria</taxon>
        <taxon>Hyphomicrobiales</taxon>
        <taxon>Nitrobacteraceae</taxon>
        <taxon>Bradyrhizobium</taxon>
    </lineage>
</organism>
<evidence type="ECO:0000313" key="2">
    <source>
        <dbReference type="Proteomes" id="UP000189935"/>
    </source>
</evidence>
<accession>A0A1M6LIW2</accession>
<dbReference type="EMBL" id="LT670844">
    <property type="protein sequence ID" value="SHJ71124.1"/>
    <property type="molecule type" value="Genomic_DNA"/>
</dbReference>
<dbReference type="OrthoDB" id="7990594at2"/>
<reference evidence="1 2" key="1">
    <citation type="submission" date="2016-11" db="EMBL/GenBank/DDBJ databases">
        <authorList>
            <person name="Jaros S."/>
            <person name="Januszkiewicz K."/>
            <person name="Wedrychowicz H."/>
        </authorList>
    </citation>
    <scope>NUCLEOTIDE SEQUENCE [LARGE SCALE GENOMIC DNA]</scope>
    <source>
        <strain evidence="1 2">GAS499</strain>
    </source>
</reference>
<name>A0A1M6LIW2_9BRAD</name>
<gene>
    <name evidence="1" type="ORF">SAMN05444159_1289</name>
</gene>
<sequence>MSEKPSEAQVAALVEAMDQLLDDMGPNGQSVCLAAKAQARIAFDPFLDPECVEFIMPLEQAKRVILECE</sequence>
<dbReference type="AlphaFoldDB" id="A0A1M6LIW2"/>
<protein>
    <submittedName>
        <fullName evidence="1">Uncharacterized protein</fullName>
    </submittedName>
</protein>